<feature type="region of interest" description="Disordered" evidence="1">
    <location>
        <begin position="264"/>
        <end position="287"/>
    </location>
</feature>
<keyword evidence="3" id="KW-1185">Reference proteome</keyword>
<dbReference type="HOGENOM" id="CLU_065860_0_0_1"/>
<dbReference type="Proteomes" id="UP000006790">
    <property type="component" value="Chromosome 6"/>
</dbReference>
<dbReference type="GeneID" id="11470962"/>
<proteinExistence type="predicted"/>
<dbReference type="OrthoDB" id="2507795at2759"/>
<dbReference type="EMBL" id="CP002502">
    <property type="protein sequence ID" value="AET40413.1"/>
    <property type="molecule type" value="Genomic_DNA"/>
</dbReference>
<name>G8JUT4_ERECY</name>
<dbReference type="AlphaFoldDB" id="G8JUT4"/>
<feature type="compositionally biased region" description="Acidic residues" evidence="1">
    <location>
        <begin position="269"/>
        <end position="281"/>
    </location>
</feature>
<protein>
    <recommendedName>
        <fullName evidence="4">Reduced meiotic recombination protein 1</fullName>
    </recommendedName>
</protein>
<accession>G8JUT4</accession>
<dbReference type="STRING" id="931890.G8JUT4"/>
<dbReference type="FunCoup" id="G8JUT4">
    <property type="interactions" value="45"/>
</dbReference>
<dbReference type="eggNOG" id="ENOG502RZ15">
    <property type="taxonomic scope" value="Eukaryota"/>
</dbReference>
<evidence type="ECO:0000313" key="3">
    <source>
        <dbReference type="Proteomes" id="UP000006790"/>
    </source>
</evidence>
<reference evidence="3" key="1">
    <citation type="journal article" date="2012" name="G3 (Bethesda)">
        <title>Pichia sorbitophila, an interspecies yeast hybrid reveals early steps of genome resolution following polyploidization.</title>
        <authorList>
            <person name="Leh Louis V."/>
            <person name="Despons L."/>
            <person name="Friedrich A."/>
            <person name="Martin T."/>
            <person name="Durrens P."/>
            <person name="Casaregola S."/>
            <person name="Neuveglise C."/>
            <person name="Fairhead C."/>
            <person name="Marck C."/>
            <person name="Cruz J.A."/>
            <person name="Straub M.L."/>
            <person name="Kugler V."/>
            <person name="Sacerdot C."/>
            <person name="Uzunov Z."/>
            <person name="Thierry A."/>
            <person name="Weiss S."/>
            <person name="Bleykasten C."/>
            <person name="De Montigny J."/>
            <person name="Jacques N."/>
            <person name="Jung P."/>
            <person name="Lemaire M."/>
            <person name="Mallet S."/>
            <person name="Morel G."/>
            <person name="Richard G.F."/>
            <person name="Sarkar A."/>
            <person name="Savel G."/>
            <person name="Schacherer J."/>
            <person name="Seret M.L."/>
            <person name="Talla E."/>
            <person name="Samson G."/>
            <person name="Jubin C."/>
            <person name="Poulain J."/>
            <person name="Vacherie B."/>
            <person name="Barbe V."/>
            <person name="Pelletier E."/>
            <person name="Sherman D.J."/>
            <person name="Westhof E."/>
            <person name="Weissenbach J."/>
            <person name="Baret P.V."/>
            <person name="Wincker P."/>
            <person name="Gaillardin C."/>
            <person name="Dujon B."/>
            <person name="Souciet J.L."/>
        </authorList>
    </citation>
    <scope>NUCLEOTIDE SEQUENCE [LARGE SCALE GENOMIC DNA]</scope>
    <source>
        <strain evidence="3">CBS 270.75 / DBVPG 7215 / KCTC 17166 / NRRL Y-17582</strain>
    </source>
</reference>
<evidence type="ECO:0000256" key="1">
    <source>
        <dbReference type="SAM" id="MobiDB-lite"/>
    </source>
</evidence>
<dbReference type="InterPro" id="IPR018822">
    <property type="entry name" value="UPF0646"/>
</dbReference>
<dbReference type="OMA" id="FSNDETH"/>
<dbReference type="KEGG" id="erc:Ecym_6005"/>
<gene>
    <name evidence="2" type="ordered locus">Ecym_6005</name>
</gene>
<evidence type="ECO:0000313" key="2">
    <source>
        <dbReference type="EMBL" id="AET40413.1"/>
    </source>
</evidence>
<dbReference type="Pfam" id="PF10336">
    <property type="entry name" value="DUF2420"/>
    <property type="match status" value="1"/>
</dbReference>
<dbReference type="RefSeq" id="XP_003647230.1">
    <property type="nucleotide sequence ID" value="XM_003647182.1"/>
</dbReference>
<feature type="compositionally biased region" description="Polar residues" evidence="1">
    <location>
        <begin position="1"/>
        <end position="19"/>
    </location>
</feature>
<dbReference type="InParanoid" id="G8JUT4"/>
<sequence>MTEDNQLSSGSENITQSQLAEDGTAEIDERGNKLFIEKDVDVELNDVEEAADISLWGANSDSAVALVSDTDVQEVAKQLLSSKAPKITMEYRGIIYNLFGNYNREKDSDIESDPPNEYILENTMDMHKGFNQLISSIREFLQESFGTLEFATKEIQINFPDLELCVSEDNAYTKNITMNDIVSIFKILRENSFKRGESEVPSHIHTIISLSPRFVSKYNDLVELVDNNASFAHVKGFSNDQQHPLVLDGNENEPAKCPEVVLMSSSGGDESEELLEIEDEPVADRKD</sequence>
<feature type="region of interest" description="Disordered" evidence="1">
    <location>
        <begin position="1"/>
        <end position="25"/>
    </location>
</feature>
<evidence type="ECO:0008006" key="4">
    <source>
        <dbReference type="Google" id="ProtNLM"/>
    </source>
</evidence>
<organism evidence="2 3">
    <name type="scientific">Eremothecium cymbalariae (strain CBS 270.75 / DBVPG 7215 / KCTC 17166 / NRRL Y-17582)</name>
    <name type="common">Yeast</name>
    <dbReference type="NCBI Taxonomy" id="931890"/>
    <lineage>
        <taxon>Eukaryota</taxon>
        <taxon>Fungi</taxon>
        <taxon>Dikarya</taxon>
        <taxon>Ascomycota</taxon>
        <taxon>Saccharomycotina</taxon>
        <taxon>Saccharomycetes</taxon>
        <taxon>Saccharomycetales</taxon>
        <taxon>Saccharomycetaceae</taxon>
        <taxon>Eremothecium</taxon>
    </lineage>
</organism>